<evidence type="ECO:0000256" key="5">
    <source>
        <dbReference type="ARBA" id="ARBA00022989"/>
    </source>
</evidence>
<evidence type="ECO:0000313" key="9">
    <source>
        <dbReference type="EMBL" id="KPL60512.1"/>
    </source>
</evidence>
<feature type="transmembrane region" description="Helical" evidence="7">
    <location>
        <begin position="329"/>
        <end position="348"/>
    </location>
</feature>
<evidence type="ECO:0000256" key="2">
    <source>
        <dbReference type="ARBA" id="ARBA00022448"/>
    </source>
</evidence>
<gene>
    <name evidence="9" type="ORF">AM506_05130</name>
</gene>
<keyword evidence="2" id="KW-0813">Transport</keyword>
<dbReference type="InterPro" id="IPR011701">
    <property type="entry name" value="MFS"/>
</dbReference>
<keyword evidence="5 7" id="KW-1133">Transmembrane helix</keyword>
<organism evidence="9 10">
    <name type="scientific">Rossellomorea vietnamensis</name>
    <dbReference type="NCBI Taxonomy" id="218284"/>
    <lineage>
        <taxon>Bacteria</taxon>
        <taxon>Bacillati</taxon>
        <taxon>Bacillota</taxon>
        <taxon>Bacilli</taxon>
        <taxon>Bacillales</taxon>
        <taxon>Bacillaceae</taxon>
        <taxon>Rossellomorea</taxon>
    </lineage>
</organism>
<dbReference type="InterPro" id="IPR036259">
    <property type="entry name" value="MFS_trans_sf"/>
</dbReference>
<dbReference type="Gene3D" id="1.20.1250.20">
    <property type="entry name" value="MFS general substrate transporter like domains"/>
    <property type="match status" value="1"/>
</dbReference>
<evidence type="ECO:0000256" key="1">
    <source>
        <dbReference type="ARBA" id="ARBA00004651"/>
    </source>
</evidence>
<evidence type="ECO:0000256" key="7">
    <source>
        <dbReference type="SAM" id="Phobius"/>
    </source>
</evidence>
<accession>A0A0P6W328</accession>
<feature type="transmembrane region" description="Helical" evidence="7">
    <location>
        <begin position="74"/>
        <end position="93"/>
    </location>
</feature>
<protein>
    <submittedName>
        <fullName evidence="9">MFS transporter</fullName>
    </submittedName>
</protein>
<evidence type="ECO:0000259" key="8">
    <source>
        <dbReference type="PROSITE" id="PS50850"/>
    </source>
</evidence>
<feature type="transmembrane region" description="Helical" evidence="7">
    <location>
        <begin position="42"/>
        <end position="62"/>
    </location>
</feature>
<dbReference type="PROSITE" id="PS50850">
    <property type="entry name" value="MFS"/>
    <property type="match status" value="1"/>
</dbReference>
<feature type="transmembrane region" description="Helical" evidence="7">
    <location>
        <begin position="227"/>
        <end position="252"/>
    </location>
</feature>
<dbReference type="InterPro" id="IPR050171">
    <property type="entry name" value="MFS_Transporters"/>
</dbReference>
<dbReference type="CDD" id="cd17329">
    <property type="entry name" value="MFS_MdtH_MDR_like"/>
    <property type="match status" value="1"/>
</dbReference>
<proteinExistence type="predicted"/>
<sequence>MRIRDWDRNLKVRLFGEAAINITFWMFFPFLTIYFTESFGKQTAGLLLVLSQVFAVLANLMGGYCADRFGRKRMMVISAFGQGFAFLIFGLASSPWLDSAMIGFICFSLVGVFGSFYWPASQAMVADVVDEKDRSHVFAVFYTSINIAVVVGPILGGIFYVHYRFQLLIAAALICMLLALLLYKMTRETAPADKNKLLVTEGKKKAWHSVLSDQFKDYSVIFKDKTFLLFILAGVLVGQTFMQLDLLIPVYIKDVMDKATLFSLGDWSLTLVSEQVFGLILSENGFLVALLTVVITRWITKFRERNVFILSSVIYAVSIFMFGQTSSVWMFVISMAVFTFAELMTAGIQQSFVSKLAPDHMRGQYFAAASLRFTIARTIAPLSITLSLYVGYDWTFILLSILALVSAGLFFIMFERFEKEELELKKSAH</sequence>
<feature type="transmembrane region" description="Helical" evidence="7">
    <location>
        <begin position="99"/>
        <end position="118"/>
    </location>
</feature>
<dbReference type="InterPro" id="IPR005829">
    <property type="entry name" value="Sugar_transporter_CS"/>
</dbReference>
<dbReference type="eggNOG" id="COG2814">
    <property type="taxonomic scope" value="Bacteria"/>
</dbReference>
<keyword evidence="6 7" id="KW-0472">Membrane</keyword>
<keyword evidence="4 7" id="KW-0812">Transmembrane</keyword>
<dbReference type="InterPro" id="IPR020846">
    <property type="entry name" value="MFS_dom"/>
</dbReference>
<feature type="transmembrane region" description="Helical" evidence="7">
    <location>
        <begin position="139"/>
        <end position="159"/>
    </location>
</feature>
<feature type="transmembrane region" description="Helical" evidence="7">
    <location>
        <begin position="272"/>
        <end position="295"/>
    </location>
</feature>
<keyword evidence="3" id="KW-1003">Cell membrane</keyword>
<dbReference type="PANTHER" id="PTHR23517">
    <property type="entry name" value="RESISTANCE PROTEIN MDTM, PUTATIVE-RELATED-RELATED"/>
    <property type="match status" value="1"/>
</dbReference>
<dbReference type="PROSITE" id="PS00216">
    <property type="entry name" value="SUGAR_TRANSPORT_1"/>
    <property type="match status" value="1"/>
</dbReference>
<feature type="transmembrane region" description="Helical" evidence="7">
    <location>
        <begin position="165"/>
        <end position="183"/>
    </location>
</feature>
<reference evidence="9 10" key="1">
    <citation type="submission" date="2015-08" db="EMBL/GenBank/DDBJ databases">
        <title>Draft Genome Sequence of Bacillus vietnamensis UCD-SED5.</title>
        <authorList>
            <person name="Lee R.D."/>
            <person name="Jospin G."/>
            <person name="Lang J.M."/>
            <person name="Coil D.A."/>
            <person name="Eisen J.A."/>
        </authorList>
    </citation>
    <scope>NUCLEOTIDE SEQUENCE [LARGE SCALE GENOMIC DNA]</scope>
    <source>
        <strain evidence="9 10">UCD-SED5</strain>
    </source>
</reference>
<name>A0A0P6W328_9BACI</name>
<dbReference type="PATRIC" id="fig|218284.4.peg.2138"/>
<evidence type="ECO:0000256" key="4">
    <source>
        <dbReference type="ARBA" id="ARBA00022692"/>
    </source>
</evidence>
<dbReference type="RefSeq" id="WP_060671424.1">
    <property type="nucleotide sequence ID" value="NZ_JBCNGU010000004.1"/>
</dbReference>
<dbReference type="GO" id="GO:0005886">
    <property type="term" value="C:plasma membrane"/>
    <property type="evidence" value="ECO:0007669"/>
    <property type="project" value="UniProtKB-SubCell"/>
</dbReference>
<comment type="subcellular location">
    <subcellularLocation>
        <location evidence="1">Cell membrane</location>
        <topology evidence="1">Multi-pass membrane protein</topology>
    </subcellularLocation>
</comment>
<dbReference type="PANTHER" id="PTHR23517:SF3">
    <property type="entry name" value="INTEGRAL MEMBRANE TRANSPORT PROTEIN"/>
    <property type="match status" value="1"/>
</dbReference>
<comment type="caution">
    <text evidence="9">The sequence shown here is derived from an EMBL/GenBank/DDBJ whole genome shotgun (WGS) entry which is preliminary data.</text>
</comment>
<feature type="transmembrane region" description="Helical" evidence="7">
    <location>
        <begin position="307"/>
        <end position="323"/>
    </location>
</feature>
<dbReference type="GO" id="GO:0022857">
    <property type="term" value="F:transmembrane transporter activity"/>
    <property type="evidence" value="ECO:0007669"/>
    <property type="project" value="InterPro"/>
</dbReference>
<dbReference type="Proteomes" id="UP000050398">
    <property type="component" value="Unassembled WGS sequence"/>
</dbReference>
<evidence type="ECO:0000256" key="3">
    <source>
        <dbReference type="ARBA" id="ARBA00022475"/>
    </source>
</evidence>
<dbReference type="OrthoDB" id="9793283at2"/>
<dbReference type="Pfam" id="PF07690">
    <property type="entry name" value="MFS_1"/>
    <property type="match status" value="2"/>
</dbReference>
<feature type="transmembrane region" description="Helical" evidence="7">
    <location>
        <begin position="12"/>
        <end position="36"/>
    </location>
</feature>
<dbReference type="EMBL" id="LIXZ01000003">
    <property type="protein sequence ID" value="KPL60512.1"/>
    <property type="molecule type" value="Genomic_DNA"/>
</dbReference>
<dbReference type="AlphaFoldDB" id="A0A0P6W328"/>
<dbReference type="SUPFAM" id="SSF103473">
    <property type="entry name" value="MFS general substrate transporter"/>
    <property type="match status" value="1"/>
</dbReference>
<evidence type="ECO:0000313" key="10">
    <source>
        <dbReference type="Proteomes" id="UP000050398"/>
    </source>
</evidence>
<feature type="transmembrane region" description="Helical" evidence="7">
    <location>
        <begin position="396"/>
        <end position="414"/>
    </location>
</feature>
<feature type="transmembrane region" description="Helical" evidence="7">
    <location>
        <begin position="369"/>
        <end position="390"/>
    </location>
</feature>
<feature type="domain" description="Major facilitator superfamily (MFS) profile" evidence="8">
    <location>
        <begin position="1"/>
        <end position="418"/>
    </location>
</feature>
<evidence type="ECO:0000256" key="6">
    <source>
        <dbReference type="ARBA" id="ARBA00023136"/>
    </source>
</evidence>